<protein>
    <submittedName>
        <fullName evidence="1">Uncharacterized protein</fullName>
    </submittedName>
</protein>
<gene>
    <name evidence="1" type="ORF">pkur_cds_646</name>
</gene>
<dbReference type="Proteomes" id="UP001185135">
    <property type="component" value="Segment"/>
</dbReference>
<proteinExistence type="predicted"/>
<reference evidence="1" key="1">
    <citation type="submission" date="2022-06" db="EMBL/GenBank/DDBJ databases">
        <authorList>
            <person name="Legendre M."/>
            <person name="Claverie J.-M."/>
            <person name="Alempic J.-M."/>
            <person name="Abergel C."/>
        </authorList>
    </citation>
    <scope>NUCLEOTIDE SEQUENCE</scope>
    <source>
        <strain evidence="1">Kuranda</strain>
    </source>
</reference>
<evidence type="ECO:0000313" key="2">
    <source>
        <dbReference type="Proteomes" id="UP001185135"/>
    </source>
</evidence>
<dbReference type="EMBL" id="ON887157">
    <property type="protein sequence ID" value="WBR14820.1"/>
    <property type="molecule type" value="Genomic_DNA"/>
</dbReference>
<evidence type="ECO:0000313" key="1">
    <source>
        <dbReference type="EMBL" id="WBR14820.1"/>
    </source>
</evidence>
<organism evidence="1 2">
    <name type="scientific">Pandoravirus kuranda</name>
    <dbReference type="NCBI Taxonomy" id="3019033"/>
    <lineage>
        <taxon>Viruses</taxon>
        <taxon>Pandoravirus</taxon>
    </lineage>
</organism>
<name>A0AA95J6T9_9VIRU</name>
<sequence length="428" mass="46241">MTHNYVFAMVPLESNMAAVLMASANGDSGDADVTVVTLGRMWKNEEWASIENMPLNMPPPSKSTVPVRLEACRWIIPALLAALSRAPDANGIDAFAPAYSAVPWDGALTWMVDTILQRASPGRLSQRQASSLLDDKEDVDTCNYALLLSCRMATFDETALATLLERGCAQLTAIAIGRRMPLCWRADSQSPKRVPATDAGWFGSMAPLSLLNMVQTRLVESSECPPFSALPEDVAAPLAFAIWQRACAAPPLADYEADRLVKVARYWGLDAEDDGADPQRLCVFMVDEALKRKPAQSHAVPVPYRMPVPTGTDDIDIFGALLTIQDDGALRGVSDQCGALRAAGAAFSEYFERLPVAPHDDPLLGAVAALLIDPPCRLPRPHRRRSCTALRGRLALLAVCKGMRATAADLATVLAARRLFHSGIHSVP</sequence>
<accession>A0AA95J6T9</accession>